<dbReference type="EMBL" id="JAMXLY010000021">
    <property type="protein sequence ID" value="MCO6025564.1"/>
    <property type="molecule type" value="Genomic_DNA"/>
</dbReference>
<dbReference type="RefSeq" id="WP_252760922.1">
    <property type="nucleotide sequence ID" value="NZ_JAMXLY010000021.1"/>
</dbReference>
<evidence type="ECO:0000313" key="4">
    <source>
        <dbReference type="Proteomes" id="UP001204015"/>
    </source>
</evidence>
<feature type="signal peptide" evidence="1">
    <location>
        <begin position="1"/>
        <end position="19"/>
    </location>
</feature>
<evidence type="ECO:0000256" key="1">
    <source>
        <dbReference type="SAM" id="SignalP"/>
    </source>
</evidence>
<evidence type="ECO:0000259" key="2">
    <source>
        <dbReference type="Pfam" id="PF13648"/>
    </source>
</evidence>
<evidence type="ECO:0000313" key="3">
    <source>
        <dbReference type="EMBL" id="MCO6025564.1"/>
    </source>
</evidence>
<proteinExistence type="predicted"/>
<comment type="caution">
    <text evidence="3">The sequence shown here is derived from an EMBL/GenBank/DDBJ whole genome shotgun (WGS) entry which is preliminary data.</text>
</comment>
<dbReference type="Proteomes" id="UP001204015">
    <property type="component" value="Unassembled WGS sequence"/>
</dbReference>
<dbReference type="PROSITE" id="PS51257">
    <property type="entry name" value="PROKAR_LIPOPROTEIN"/>
    <property type="match status" value="1"/>
</dbReference>
<organism evidence="3 4">
    <name type="scientific">Segatella cerevisiae</name>
    <dbReference type="NCBI Taxonomy" id="2053716"/>
    <lineage>
        <taxon>Bacteria</taxon>
        <taxon>Pseudomonadati</taxon>
        <taxon>Bacteroidota</taxon>
        <taxon>Bacteroidia</taxon>
        <taxon>Bacteroidales</taxon>
        <taxon>Prevotellaceae</taxon>
        <taxon>Segatella</taxon>
    </lineage>
</organism>
<gene>
    <name evidence="3" type="ORF">NG821_06880</name>
</gene>
<protein>
    <submittedName>
        <fullName evidence="3">Lipocalin family protein</fullName>
    </submittedName>
</protein>
<keyword evidence="4" id="KW-1185">Reference proteome</keyword>
<feature type="chain" id="PRO_5045916279" evidence="1">
    <location>
        <begin position="20"/>
        <end position="156"/>
    </location>
</feature>
<accession>A0ABT1BX69</accession>
<reference evidence="3 4" key="1">
    <citation type="submission" date="2022-06" db="EMBL/GenBank/DDBJ databases">
        <title>A taxonomic note on the genus Prevotella: Description of four novel genera and emended description of the genera Hallella and Xylanibacter.</title>
        <authorList>
            <person name="Hitch T.C.A."/>
        </authorList>
    </citation>
    <scope>NUCLEOTIDE SEQUENCE [LARGE SCALE GENOMIC DNA]</scope>
    <source>
        <strain evidence="3 4">DSM 100619</strain>
    </source>
</reference>
<dbReference type="Pfam" id="PF13648">
    <property type="entry name" value="Lipocalin_4"/>
    <property type="match status" value="1"/>
</dbReference>
<dbReference type="InterPro" id="IPR024311">
    <property type="entry name" value="Lipocalin-like"/>
</dbReference>
<feature type="domain" description="Lipocalin-like" evidence="2">
    <location>
        <begin position="39"/>
        <end position="136"/>
    </location>
</feature>
<keyword evidence="1" id="KW-0732">Signal</keyword>
<sequence length="156" mass="17783">MIKKMSLFGLIGLFAGMLALSSCSSGHDSFNTDDLKTNIVGLWETHHISGYDYDDEDDIVPIDSDMIGSDRDRILFKGDGTYKKYFYLTSSDSWFSNDFDGGKYEVSENKIYIYDSRGNIEDTYTVTTLKNSTLVVEFPLEEGSKYINRLTLRKIE</sequence>
<name>A0ABT1BX69_9BACT</name>